<dbReference type="GeneID" id="42528544"/>
<dbReference type="Proteomes" id="UP000002038">
    <property type="component" value="Unassembled WGS sequence"/>
</dbReference>
<protein>
    <submittedName>
        <fullName evidence="1">Uncharacterized protein</fullName>
    </submittedName>
</protein>
<accession>A0A179UDG9</accession>
<name>A0A179UDG9_BLAGS</name>
<dbReference type="KEGG" id="bgh:BDBG_16411"/>
<organism evidence="1 2">
    <name type="scientific">Blastomyces gilchristii (strain SLH14081)</name>
    <name type="common">Blastomyces dermatitidis</name>
    <dbReference type="NCBI Taxonomy" id="559298"/>
    <lineage>
        <taxon>Eukaryota</taxon>
        <taxon>Fungi</taxon>
        <taxon>Dikarya</taxon>
        <taxon>Ascomycota</taxon>
        <taxon>Pezizomycotina</taxon>
        <taxon>Eurotiomycetes</taxon>
        <taxon>Eurotiomycetidae</taxon>
        <taxon>Onygenales</taxon>
        <taxon>Ajellomycetaceae</taxon>
        <taxon>Blastomyces</taxon>
    </lineage>
</organism>
<dbReference type="VEuPathDB" id="FungiDB:BDBG_16411"/>
<evidence type="ECO:0000313" key="1">
    <source>
        <dbReference type="EMBL" id="OAT05101.1"/>
    </source>
</evidence>
<sequence length="119" mass="13254">MSSLQRLLVYHTFTLEGKYRALCLNGSQISPRMASDMEHAVFAPTSPFHSHFVLCTANLPPSYSSVRRNMRERNYRAKHVKTCNICLLAGLNGNFQGSLNVLLSAVHLGDKYPVAQACL</sequence>
<dbReference type="EMBL" id="GG657449">
    <property type="protein sequence ID" value="OAT05101.1"/>
    <property type="molecule type" value="Genomic_DNA"/>
</dbReference>
<gene>
    <name evidence="1" type="ORF">BDBG_16411</name>
</gene>
<evidence type="ECO:0000313" key="2">
    <source>
        <dbReference type="Proteomes" id="UP000002038"/>
    </source>
</evidence>
<dbReference type="AlphaFoldDB" id="A0A179UDG9"/>
<keyword evidence="2" id="KW-1185">Reference proteome</keyword>
<dbReference type="RefSeq" id="XP_031576542.1">
    <property type="nucleotide sequence ID" value="XM_031724371.1"/>
</dbReference>
<reference evidence="2" key="1">
    <citation type="journal article" date="2015" name="PLoS Genet.">
        <title>The dynamic genome and transcriptome of the human fungal pathogen Blastomyces and close relative Emmonsia.</title>
        <authorList>
            <person name="Munoz J.F."/>
            <person name="Gauthier G.M."/>
            <person name="Desjardins C.A."/>
            <person name="Gallo J.E."/>
            <person name="Holder J."/>
            <person name="Sullivan T.D."/>
            <person name="Marty A.J."/>
            <person name="Carmen J.C."/>
            <person name="Chen Z."/>
            <person name="Ding L."/>
            <person name="Gujja S."/>
            <person name="Magrini V."/>
            <person name="Misas E."/>
            <person name="Mitreva M."/>
            <person name="Priest M."/>
            <person name="Saif S."/>
            <person name="Whiston E.A."/>
            <person name="Young S."/>
            <person name="Zeng Q."/>
            <person name="Goldman W.E."/>
            <person name="Mardis E.R."/>
            <person name="Taylor J.W."/>
            <person name="McEwen J.G."/>
            <person name="Clay O.K."/>
            <person name="Klein B.S."/>
            <person name="Cuomo C.A."/>
        </authorList>
    </citation>
    <scope>NUCLEOTIDE SEQUENCE [LARGE SCALE GENOMIC DNA]</scope>
    <source>
        <strain evidence="2">SLH14081</strain>
    </source>
</reference>
<proteinExistence type="predicted"/>